<feature type="domain" description="GST C-terminal" evidence="3">
    <location>
        <begin position="115"/>
        <end position="251"/>
    </location>
</feature>
<dbReference type="SFLD" id="SFLDG00358">
    <property type="entry name" value="Main_(cytGST)"/>
    <property type="match status" value="1"/>
</dbReference>
<evidence type="ECO:0000259" key="3">
    <source>
        <dbReference type="PROSITE" id="PS50405"/>
    </source>
</evidence>
<evidence type="ECO:0000259" key="2">
    <source>
        <dbReference type="PROSITE" id="PS50404"/>
    </source>
</evidence>
<dbReference type="SFLD" id="SFLDG01151">
    <property type="entry name" value="Main.2:_Nu-like"/>
    <property type="match status" value="1"/>
</dbReference>
<keyword evidence="4" id="KW-0808">Transferase</keyword>
<evidence type="ECO:0000313" key="4">
    <source>
        <dbReference type="EMBL" id="KAF2240050.1"/>
    </source>
</evidence>
<dbReference type="OrthoDB" id="422574at2759"/>
<name>A0A6A6HRI3_VIRVR</name>
<keyword evidence="5" id="KW-1185">Reference proteome</keyword>
<evidence type="ECO:0000313" key="5">
    <source>
        <dbReference type="Proteomes" id="UP000800092"/>
    </source>
</evidence>
<feature type="domain" description="GST N-terminal" evidence="2">
    <location>
        <begin position="24"/>
        <end position="109"/>
    </location>
</feature>
<gene>
    <name evidence="4" type="ORF">EV356DRAFT_572110</name>
</gene>
<dbReference type="PANTHER" id="PTHR44051">
    <property type="entry name" value="GLUTATHIONE S-TRANSFERASE-RELATED"/>
    <property type="match status" value="1"/>
</dbReference>
<evidence type="ECO:0000256" key="1">
    <source>
        <dbReference type="ARBA" id="ARBA00007409"/>
    </source>
</evidence>
<dbReference type="InterPro" id="IPR036282">
    <property type="entry name" value="Glutathione-S-Trfase_C_sf"/>
</dbReference>
<dbReference type="SUPFAM" id="SSF47616">
    <property type="entry name" value="GST C-terminal domain-like"/>
    <property type="match status" value="1"/>
</dbReference>
<dbReference type="SFLD" id="SFLDS00019">
    <property type="entry name" value="Glutathione_Transferase_(cytos"/>
    <property type="match status" value="1"/>
</dbReference>
<dbReference type="Proteomes" id="UP000800092">
    <property type="component" value="Unassembled WGS sequence"/>
</dbReference>
<dbReference type="InterPro" id="IPR004045">
    <property type="entry name" value="Glutathione_S-Trfase_N"/>
</dbReference>
<accession>A0A6A6HRI3</accession>
<dbReference type="SUPFAM" id="SSF52833">
    <property type="entry name" value="Thioredoxin-like"/>
    <property type="match status" value="1"/>
</dbReference>
<dbReference type="InterPro" id="IPR036249">
    <property type="entry name" value="Thioredoxin-like_sf"/>
</dbReference>
<dbReference type="PANTHER" id="PTHR44051:SF8">
    <property type="entry name" value="GLUTATHIONE S-TRANSFERASE GSTA"/>
    <property type="match status" value="1"/>
</dbReference>
<organism evidence="4 5">
    <name type="scientific">Viridothelium virens</name>
    <name type="common">Speckled blister lichen</name>
    <name type="synonym">Trypethelium virens</name>
    <dbReference type="NCBI Taxonomy" id="1048519"/>
    <lineage>
        <taxon>Eukaryota</taxon>
        <taxon>Fungi</taxon>
        <taxon>Dikarya</taxon>
        <taxon>Ascomycota</taxon>
        <taxon>Pezizomycotina</taxon>
        <taxon>Dothideomycetes</taxon>
        <taxon>Dothideomycetes incertae sedis</taxon>
        <taxon>Trypetheliales</taxon>
        <taxon>Trypetheliaceae</taxon>
        <taxon>Viridothelium</taxon>
    </lineage>
</organism>
<protein>
    <submittedName>
        <fullName evidence="4">Glutathione S-transferase</fullName>
    </submittedName>
</protein>
<dbReference type="PROSITE" id="PS50404">
    <property type="entry name" value="GST_NTER"/>
    <property type="match status" value="1"/>
</dbReference>
<sequence length="252" mass="28936">MADAGDHLYIAETPDDVKNAKGLHMVTQNTPNGQKVQILLEELAAAYGTQWTYTLINISTNEQKKEWFLRLDPNGRIPILIDNNQKPPFPVMETSAELLYLLKEYDREDKFGFKDEFERSQALQWLFFWHGSGAPYQGQVHHFTRAAPEKLPYAITRFRNETLRVLGVIEIHLSGKYTGSPREYLAGKGKGKYSVADIGSWPWIKGWERSGFTKEEMADFPHLLQWIDRIAARDAVKKGIGEKYTQTARTML</sequence>
<dbReference type="PROSITE" id="PS50405">
    <property type="entry name" value="GST_CTER"/>
    <property type="match status" value="1"/>
</dbReference>
<dbReference type="Gene3D" id="1.20.1050.10">
    <property type="match status" value="1"/>
</dbReference>
<proteinExistence type="inferred from homology"/>
<comment type="similarity">
    <text evidence="1">Belongs to the GST superfamily.</text>
</comment>
<reference evidence="4" key="1">
    <citation type="journal article" date="2020" name="Stud. Mycol.">
        <title>101 Dothideomycetes genomes: a test case for predicting lifestyles and emergence of pathogens.</title>
        <authorList>
            <person name="Haridas S."/>
            <person name="Albert R."/>
            <person name="Binder M."/>
            <person name="Bloem J."/>
            <person name="Labutti K."/>
            <person name="Salamov A."/>
            <person name="Andreopoulos B."/>
            <person name="Baker S."/>
            <person name="Barry K."/>
            <person name="Bills G."/>
            <person name="Bluhm B."/>
            <person name="Cannon C."/>
            <person name="Castanera R."/>
            <person name="Culley D."/>
            <person name="Daum C."/>
            <person name="Ezra D."/>
            <person name="Gonzalez J."/>
            <person name="Henrissat B."/>
            <person name="Kuo A."/>
            <person name="Liang C."/>
            <person name="Lipzen A."/>
            <person name="Lutzoni F."/>
            <person name="Magnuson J."/>
            <person name="Mondo S."/>
            <person name="Nolan M."/>
            <person name="Ohm R."/>
            <person name="Pangilinan J."/>
            <person name="Park H.-J."/>
            <person name="Ramirez L."/>
            <person name="Alfaro M."/>
            <person name="Sun H."/>
            <person name="Tritt A."/>
            <person name="Yoshinaga Y."/>
            <person name="Zwiers L.-H."/>
            <person name="Turgeon B."/>
            <person name="Goodwin S."/>
            <person name="Spatafora J."/>
            <person name="Crous P."/>
            <person name="Grigoriev I."/>
        </authorList>
    </citation>
    <scope>NUCLEOTIDE SEQUENCE</scope>
    <source>
        <strain evidence="4">Tuck. ex Michener</strain>
    </source>
</reference>
<dbReference type="Gene3D" id="3.40.30.10">
    <property type="entry name" value="Glutaredoxin"/>
    <property type="match status" value="1"/>
</dbReference>
<dbReference type="EMBL" id="ML991771">
    <property type="protein sequence ID" value="KAF2240050.1"/>
    <property type="molecule type" value="Genomic_DNA"/>
</dbReference>
<dbReference type="InterPro" id="IPR010987">
    <property type="entry name" value="Glutathione-S-Trfase_C-like"/>
</dbReference>
<dbReference type="AlphaFoldDB" id="A0A6A6HRI3"/>
<dbReference type="InterPro" id="IPR040079">
    <property type="entry name" value="Glutathione_S-Trfase"/>
</dbReference>
<dbReference type="GO" id="GO:0016740">
    <property type="term" value="F:transferase activity"/>
    <property type="evidence" value="ECO:0007669"/>
    <property type="project" value="UniProtKB-KW"/>
</dbReference>
<dbReference type="Pfam" id="PF13409">
    <property type="entry name" value="GST_N_2"/>
    <property type="match status" value="1"/>
</dbReference>